<reference evidence="1" key="1">
    <citation type="journal article" date="2013" name="Genetics">
        <title>The draft genome and transcriptome of Panagrellus redivivus are shaped by the harsh demands of a free-living lifestyle.</title>
        <authorList>
            <person name="Srinivasan J."/>
            <person name="Dillman A.R."/>
            <person name="Macchietto M.G."/>
            <person name="Heikkinen L."/>
            <person name="Lakso M."/>
            <person name="Fracchia K.M."/>
            <person name="Antoshechkin I."/>
            <person name="Mortazavi A."/>
            <person name="Wong G."/>
            <person name="Sternberg P.W."/>
        </authorList>
    </citation>
    <scope>NUCLEOTIDE SEQUENCE [LARGE SCALE GENOMIC DNA]</scope>
    <source>
        <strain evidence="1">MT8872</strain>
    </source>
</reference>
<evidence type="ECO:0000313" key="1">
    <source>
        <dbReference type="Proteomes" id="UP000492821"/>
    </source>
</evidence>
<name>A0A7E4UY25_PANRE</name>
<proteinExistence type="predicted"/>
<accession>A0A7E4UY25</accession>
<dbReference type="AlphaFoldDB" id="A0A7E4UY25"/>
<organism evidence="1 2">
    <name type="scientific">Panagrellus redivivus</name>
    <name type="common">Microworm</name>
    <dbReference type="NCBI Taxonomy" id="6233"/>
    <lineage>
        <taxon>Eukaryota</taxon>
        <taxon>Metazoa</taxon>
        <taxon>Ecdysozoa</taxon>
        <taxon>Nematoda</taxon>
        <taxon>Chromadorea</taxon>
        <taxon>Rhabditida</taxon>
        <taxon>Tylenchina</taxon>
        <taxon>Panagrolaimomorpha</taxon>
        <taxon>Panagrolaimoidea</taxon>
        <taxon>Panagrolaimidae</taxon>
        <taxon>Panagrellus</taxon>
    </lineage>
</organism>
<keyword evidence="1" id="KW-1185">Reference proteome</keyword>
<sequence length="284" mass="32980">MATDFKDNAIKRFTYDWLIRFAELHPFEVPESLWGINSYRQTSKYSAISPCFTTVISRHMPYVYCSSGLYKNECQQMSDTFLRQKLTIVICNSLNLPDLTSYYTLFLKNRVFFFATRFSMYDNSISMTSDQLKYMLKNCSSDCCEVRADLLDPMPFSDIWPFLKRCRDIRVYILKNLIFGDNIVNLIRGSCPECLVLGLLDVSEKTVLELFDFLLSLPNYPRNVHFAFTKEHPISLAEAIVAKFNSYSTKTHDLSELTTFQHFSSLRKSGGSRRLHLGFYLGPM</sequence>
<evidence type="ECO:0000313" key="2">
    <source>
        <dbReference type="WBParaSite" id="Pan_g13826.t1"/>
    </source>
</evidence>
<protein>
    <submittedName>
        <fullName evidence="2">F-box domain-containing protein</fullName>
    </submittedName>
</protein>
<dbReference type="Proteomes" id="UP000492821">
    <property type="component" value="Unassembled WGS sequence"/>
</dbReference>
<dbReference type="WBParaSite" id="Pan_g13826.t1">
    <property type="protein sequence ID" value="Pan_g13826.t1"/>
    <property type="gene ID" value="Pan_g13826"/>
</dbReference>
<reference evidence="2" key="2">
    <citation type="submission" date="2020-10" db="UniProtKB">
        <authorList>
            <consortium name="WormBaseParasite"/>
        </authorList>
    </citation>
    <scope>IDENTIFICATION</scope>
</reference>